<protein>
    <submittedName>
        <fullName evidence="1">Uncharacterized protein</fullName>
    </submittedName>
</protein>
<keyword evidence="2" id="KW-1185">Reference proteome</keyword>
<gene>
    <name evidence="1" type="ORF">DY000_02025097</name>
</gene>
<dbReference type="EMBL" id="QGKV02000299">
    <property type="protein sequence ID" value="KAF3595302.1"/>
    <property type="molecule type" value="Genomic_DNA"/>
</dbReference>
<sequence length="102" mass="11403">MICGVFSVTTAREASGNPPLVWIYSLVRRQRVIGFSNVGVVNQWRKPGGGTRWGLTSQHRQRLCGLSGGKVSHHLKLRDAIPVAYCYRQVRFFSTVLCRLSG</sequence>
<reference evidence="1 2" key="1">
    <citation type="journal article" date="2020" name="BMC Genomics">
        <title>Intraspecific diversification of the crop wild relative Brassica cretica Lam. using demographic model selection.</title>
        <authorList>
            <person name="Kioukis A."/>
            <person name="Michalopoulou V.A."/>
            <person name="Briers L."/>
            <person name="Pirintsos S."/>
            <person name="Studholme D.J."/>
            <person name="Pavlidis P."/>
            <person name="Sarris P.F."/>
        </authorList>
    </citation>
    <scope>NUCLEOTIDE SEQUENCE [LARGE SCALE GENOMIC DNA]</scope>
    <source>
        <strain evidence="2">cv. PFS-1207/04</strain>
    </source>
</reference>
<evidence type="ECO:0000313" key="2">
    <source>
        <dbReference type="Proteomes" id="UP000266723"/>
    </source>
</evidence>
<organism evidence="1 2">
    <name type="scientific">Brassica cretica</name>
    <name type="common">Mustard</name>
    <dbReference type="NCBI Taxonomy" id="69181"/>
    <lineage>
        <taxon>Eukaryota</taxon>
        <taxon>Viridiplantae</taxon>
        <taxon>Streptophyta</taxon>
        <taxon>Embryophyta</taxon>
        <taxon>Tracheophyta</taxon>
        <taxon>Spermatophyta</taxon>
        <taxon>Magnoliopsida</taxon>
        <taxon>eudicotyledons</taxon>
        <taxon>Gunneridae</taxon>
        <taxon>Pentapetalae</taxon>
        <taxon>rosids</taxon>
        <taxon>malvids</taxon>
        <taxon>Brassicales</taxon>
        <taxon>Brassicaceae</taxon>
        <taxon>Brassiceae</taxon>
        <taxon>Brassica</taxon>
    </lineage>
</organism>
<accession>A0ABQ7EE30</accession>
<proteinExistence type="predicted"/>
<evidence type="ECO:0000313" key="1">
    <source>
        <dbReference type="EMBL" id="KAF3595302.1"/>
    </source>
</evidence>
<comment type="caution">
    <text evidence="1">The sequence shown here is derived from an EMBL/GenBank/DDBJ whole genome shotgun (WGS) entry which is preliminary data.</text>
</comment>
<name>A0ABQ7EE30_BRACR</name>
<dbReference type="Proteomes" id="UP000266723">
    <property type="component" value="Unassembled WGS sequence"/>
</dbReference>